<evidence type="ECO:0000313" key="4">
    <source>
        <dbReference type="Proteomes" id="UP000192257"/>
    </source>
</evidence>
<organism evidence="3 4">
    <name type="scientific">Trypanosoma theileri</name>
    <dbReference type="NCBI Taxonomy" id="67003"/>
    <lineage>
        <taxon>Eukaryota</taxon>
        <taxon>Discoba</taxon>
        <taxon>Euglenozoa</taxon>
        <taxon>Kinetoplastea</taxon>
        <taxon>Metakinetoplastina</taxon>
        <taxon>Trypanosomatida</taxon>
        <taxon>Trypanosomatidae</taxon>
        <taxon>Trypanosoma</taxon>
    </lineage>
</organism>
<dbReference type="Proteomes" id="UP000192257">
    <property type="component" value="Unassembled WGS sequence"/>
</dbReference>
<dbReference type="AlphaFoldDB" id="A0A1X0NNN8"/>
<evidence type="ECO:0000256" key="1">
    <source>
        <dbReference type="SAM" id="Coils"/>
    </source>
</evidence>
<dbReference type="EMBL" id="NBCO01000030">
    <property type="protein sequence ID" value="ORC86211.1"/>
    <property type="molecule type" value="Genomic_DNA"/>
</dbReference>
<comment type="caution">
    <text evidence="3">The sequence shown here is derived from an EMBL/GenBank/DDBJ whole genome shotgun (WGS) entry which is preliminary data.</text>
</comment>
<evidence type="ECO:0000313" key="3">
    <source>
        <dbReference type="EMBL" id="ORC86211.1"/>
    </source>
</evidence>
<dbReference type="GeneID" id="39988354"/>
<feature type="compositionally biased region" description="Basic and acidic residues" evidence="2">
    <location>
        <begin position="54"/>
        <end position="65"/>
    </location>
</feature>
<gene>
    <name evidence="3" type="ORF">TM35_000302510</name>
</gene>
<evidence type="ECO:0000256" key="2">
    <source>
        <dbReference type="SAM" id="MobiDB-lite"/>
    </source>
</evidence>
<name>A0A1X0NNN8_9TRYP</name>
<dbReference type="OrthoDB" id="250016at2759"/>
<keyword evidence="1" id="KW-0175">Coiled coil</keyword>
<feature type="coiled-coil region" evidence="1">
    <location>
        <begin position="89"/>
        <end position="116"/>
    </location>
</feature>
<dbReference type="PANTHER" id="PTHR37028:SF9">
    <property type="entry name" value="NUCLEAR PROTEIN MDM1"/>
    <property type="match status" value="1"/>
</dbReference>
<sequence>MTDLGEVLASRLALQDERSRRQRQLFEDHRRWLISELVSLSPNNNNVSNSDDNDVNRKRPKEQEKGQMSSQYVRGTKHGSSVPVEDRLMEYGRQRLERLQKARQTHQEEEELEEQKILQAAESHLHKRTHVPLSVSAEELSRIRARRHERIIEQSVGELNFHPRISIESARLAHERKVRENTEAMPIAETLLYRKASADERLEKKRSESNTIRASPMITRKAKEMKLPYTAAERLYLHAKERQIEEKAMEGKLHDIVEENLEMTFHPLISEKAEKLQRKPGRRAYNDLYDHGVQQQRQKSLISNEKDKVCFKPSINRVSEMIATQMNESTTERLLKPRQVKRAATPSPQVHMRSEDLNRRFGHLYLDGIARSARQRNLLLQQQQQQESELHSECTFAPKINRSRVRSNSAVTLPLDVRMRLWQERRDQRLRTARKEKEEEEEENESGRIGVSTTTTTTRRTVPSINEKSSALFNSASLTATPTRRAMSGYDHSNSFLIESKTRPNMTSLSNSTQLGEHQDTIFKALQALENAERVSQYIMMDGVS</sequence>
<protein>
    <submittedName>
        <fullName evidence="3">Uncharacterized protein</fullName>
    </submittedName>
</protein>
<accession>A0A1X0NNN8</accession>
<dbReference type="RefSeq" id="XP_028880277.1">
    <property type="nucleotide sequence ID" value="XM_029028574.1"/>
</dbReference>
<keyword evidence="4" id="KW-1185">Reference proteome</keyword>
<reference evidence="3 4" key="1">
    <citation type="submission" date="2017-03" db="EMBL/GenBank/DDBJ databases">
        <title>An alternative strategy for trypanosome survival in the mammalian bloodstream revealed through genome and transcriptome analysis of the ubiquitous bovine parasite Trypanosoma (Megatrypanum) theileri.</title>
        <authorList>
            <person name="Kelly S."/>
            <person name="Ivens A."/>
            <person name="Mott A."/>
            <person name="O'Neill E."/>
            <person name="Emms D."/>
            <person name="Macleod O."/>
            <person name="Voorheis P."/>
            <person name="Matthews J."/>
            <person name="Matthews K."/>
            <person name="Carrington M."/>
        </authorList>
    </citation>
    <scope>NUCLEOTIDE SEQUENCE [LARGE SCALE GENOMIC DNA]</scope>
    <source>
        <strain evidence="3">Edinburgh</strain>
    </source>
</reference>
<dbReference type="VEuPathDB" id="TriTrypDB:TM35_000302510"/>
<proteinExistence type="predicted"/>
<feature type="region of interest" description="Disordered" evidence="2">
    <location>
        <begin position="41"/>
        <end position="82"/>
    </location>
</feature>
<dbReference type="PANTHER" id="PTHR37028">
    <property type="entry name" value="UNNAMED PRODUCT-RELATED"/>
    <property type="match status" value="1"/>
</dbReference>